<proteinExistence type="predicted"/>
<organism evidence="1 2">
    <name type="scientific">Maribacter polysiphoniae</name>
    <dbReference type="NCBI Taxonomy" id="429344"/>
    <lineage>
        <taxon>Bacteria</taxon>
        <taxon>Pseudomonadati</taxon>
        <taxon>Bacteroidota</taxon>
        <taxon>Flavobacteriia</taxon>
        <taxon>Flavobacteriales</taxon>
        <taxon>Flavobacteriaceae</taxon>
        <taxon>Maribacter</taxon>
    </lineage>
</organism>
<evidence type="ECO:0000313" key="1">
    <source>
        <dbReference type="EMBL" id="PWK21569.1"/>
    </source>
</evidence>
<protein>
    <submittedName>
        <fullName evidence="1">Uncharacterized protein</fullName>
    </submittedName>
</protein>
<dbReference type="EMBL" id="QGGQ01000011">
    <property type="protein sequence ID" value="PWK21569.1"/>
    <property type="molecule type" value="Genomic_DNA"/>
</dbReference>
<gene>
    <name evidence="1" type="ORF">LX92_03720</name>
</gene>
<dbReference type="AlphaFoldDB" id="A0A316DWK7"/>
<sequence length="72" mass="8616">MQEGNTLKRMLQFVSYTIIKYLNSKKLKPLWIFTTKDPEITIFRQLFTAIKEFKMCLCCQVAFFLKTVYLPI</sequence>
<evidence type="ECO:0000313" key="2">
    <source>
        <dbReference type="Proteomes" id="UP000245667"/>
    </source>
</evidence>
<comment type="caution">
    <text evidence="1">The sequence shown here is derived from an EMBL/GenBank/DDBJ whole genome shotgun (WGS) entry which is preliminary data.</text>
</comment>
<accession>A0A316DWK7</accession>
<reference evidence="1 2" key="1">
    <citation type="submission" date="2018-05" db="EMBL/GenBank/DDBJ databases">
        <title>Genomic Encyclopedia of Archaeal and Bacterial Type Strains, Phase II (KMG-II): from individual species to whole genera.</title>
        <authorList>
            <person name="Goeker M."/>
        </authorList>
    </citation>
    <scope>NUCLEOTIDE SEQUENCE [LARGE SCALE GENOMIC DNA]</scope>
    <source>
        <strain evidence="1 2">DSM 23514</strain>
    </source>
</reference>
<name>A0A316DWK7_9FLAO</name>
<dbReference type="Proteomes" id="UP000245667">
    <property type="component" value="Unassembled WGS sequence"/>
</dbReference>